<dbReference type="PANTHER" id="PTHR43223">
    <property type="entry name" value="ALKYL/ARYL-SULFATASE"/>
    <property type="match status" value="1"/>
</dbReference>
<dbReference type="GO" id="GO:0046872">
    <property type="term" value="F:metal ion binding"/>
    <property type="evidence" value="ECO:0007669"/>
    <property type="project" value="UniProtKB-KW"/>
</dbReference>
<sequence length="597" mass="64911">MADLPFHDRADFDDADRGFVAPLTPAVIKNADGKVVWDGDAYAFLDQECPDSAHPSLWRHGRLCAKQGLYEVADGIYQVRGLDLSNMTLVEGDTGVIVVDPLISTECAAAALTLYRRHRGHRPVTGVVYTHAHVDHFGGVRGVTGGGIPILAPAGFLEHTAADTVYAGPARTRRSLYVYGPALDRSPAGQLGAGPGLAASIGRISLIPPTTHIERTGQEETVDGVRFAFQLGPGPPPGLVFLLPDRRALCLAENAAHSQHDLLDLRGAHVRDPRLWTRCLAETSTLFAGRADVAFASHHWPTWGAENIDRLLAQQRDLYAYLHDQTLRLMSKGLTGAEIAEHMQLPPALEQVWHTHGYHGSTGHNVKAIYQHYLGWYDGNPAHLWEHPPRQSALRYVECLGGGAAVVALAKGYLAENDLRFAAQLLNHAVFADEGNKEARDLLAEVYTRLGHGAENAAWRNSYLMGALELDDGIVPATGGSVSPDLVAALSVSQIFDTIAVRVDGPRAWNESLSIDWHLTDLGQRFRTTLSNGALIQQVDPPPRPVDLTLRLTKAQLLAMIMGREVDGVDREGDTRVLKRLVAVLDAPVRDFAIVTP</sequence>
<dbReference type="Gene3D" id="3.30.1050.10">
    <property type="entry name" value="SCP2 sterol-binding domain"/>
    <property type="match status" value="1"/>
</dbReference>
<dbReference type="Gene3D" id="1.25.40.880">
    <property type="entry name" value="Alkyl sulfatase, dimerisation domain"/>
    <property type="match status" value="1"/>
</dbReference>
<dbReference type="InterPro" id="IPR038536">
    <property type="entry name" value="Alkyl/aryl-sulf_dimr_sf"/>
</dbReference>
<keyword evidence="1" id="KW-0479">Metal-binding</keyword>
<dbReference type="SUPFAM" id="SSF55718">
    <property type="entry name" value="SCP-like"/>
    <property type="match status" value="1"/>
</dbReference>
<evidence type="ECO:0000256" key="2">
    <source>
        <dbReference type="ARBA" id="ARBA00022801"/>
    </source>
</evidence>
<reference evidence="6" key="1">
    <citation type="journal article" date="2014" name="Int. J. Syst. Evol. Microbiol.">
        <title>Complete genome sequence of Corynebacterium casei LMG S-19264T (=DSM 44701T), isolated from a smear-ripened cheese.</title>
        <authorList>
            <consortium name="US DOE Joint Genome Institute (JGI-PGF)"/>
            <person name="Walter F."/>
            <person name="Albersmeier A."/>
            <person name="Kalinowski J."/>
            <person name="Ruckert C."/>
        </authorList>
    </citation>
    <scope>NUCLEOTIDE SEQUENCE</scope>
    <source>
        <strain evidence="6">CGMCC 4.7430</strain>
    </source>
</reference>
<feature type="domain" description="Metallo-beta-lactamase" evidence="5">
    <location>
        <begin position="84"/>
        <end position="298"/>
    </location>
</feature>
<dbReference type="GO" id="GO:0018741">
    <property type="term" value="F:linear primary-alkylsulfatase activity"/>
    <property type="evidence" value="ECO:0007669"/>
    <property type="project" value="InterPro"/>
</dbReference>
<dbReference type="PANTHER" id="PTHR43223:SF1">
    <property type="entry name" value="ALKYL_ARYL-SULFATASE BDS1"/>
    <property type="match status" value="1"/>
</dbReference>
<dbReference type="AlphaFoldDB" id="A0A918AEZ7"/>
<dbReference type="InterPro" id="IPR001279">
    <property type="entry name" value="Metallo-B-lactamas"/>
</dbReference>
<name>A0A918AEZ7_9ACTN</name>
<evidence type="ECO:0000256" key="4">
    <source>
        <dbReference type="ARBA" id="ARBA00033751"/>
    </source>
</evidence>
<gene>
    <name evidence="6" type="ORF">GCM10012278_83440</name>
</gene>
<comment type="similarity">
    <text evidence="4">Belongs to the metallo-beta-lactamase superfamily. Type III sulfatase family.</text>
</comment>
<dbReference type="GO" id="GO:0046983">
    <property type="term" value="F:protein dimerization activity"/>
    <property type="evidence" value="ECO:0007669"/>
    <property type="project" value="InterPro"/>
</dbReference>
<dbReference type="InterPro" id="IPR052195">
    <property type="entry name" value="Bact_Alkyl/Aryl-Sulfatase"/>
</dbReference>
<keyword evidence="7" id="KW-1185">Reference proteome</keyword>
<dbReference type="InterPro" id="IPR036527">
    <property type="entry name" value="SCP2_sterol-bd_dom_sf"/>
</dbReference>
<comment type="caution">
    <text evidence="6">The sequence shown here is derived from an EMBL/GenBank/DDBJ whole genome shotgun (WGS) entry which is preliminary data.</text>
</comment>
<dbReference type="EMBL" id="BMNK01000023">
    <property type="protein sequence ID" value="GGP17083.1"/>
    <property type="molecule type" value="Genomic_DNA"/>
</dbReference>
<organism evidence="6 7">
    <name type="scientific">Nonomuraea glycinis</name>
    <dbReference type="NCBI Taxonomy" id="2047744"/>
    <lineage>
        <taxon>Bacteria</taxon>
        <taxon>Bacillati</taxon>
        <taxon>Actinomycetota</taxon>
        <taxon>Actinomycetes</taxon>
        <taxon>Streptosporangiales</taxon>
        <taxon>Streptosporangiaceae</taxon>
        <taxon>Nonomuraea</taxon>
    </lineage>
</organism>
<reference evidence="6" key="2">
    <citation type="submission" date="2020-09" db="EMBL/GenBank/DDBJ databases">
        <authorList>
            <person name="Sun Q."/>
            <person name="Zhou Y."/>
        </authorList>
    </citation>
    <scope>NUCLEOTIDE SEQUENCE</scope>
    <source>
        <strain evidence="6">CGMCC 4.7430</strain>
    </source>
</reference>
<dbReference type="CDD" id="cd07710">
    <property type="entry name" value="arylsulfatase_Sdsa1-like_MBL-fold"/>
    <property type="match status" value="1"/>
</dbReference>
<evidence type="ECO:0000313" key="7">
    <source>
        <dbReference type="Proteomes" id="UP000660745"/>
    </source>
</evidence>
<dbReference type="Pfam" id="PF14863">
    <property type="entry name" value="Alkyl_sulf_dimr"/>
    <property type="match status" value="1"/>
</dbReference>
<dbReference type="Pfam" id="PF14864">
    <property type="entry name" value="Alkyl_sulf_C"/>
    <property type="match status" value="1"/>
</dbReference>
<keyword evidence="2" id="KW-0378">Hydrolase</keyword>
<evidence type="ECO:0000313" key="6">
    <source>
        <dbReference type="EMBL" id="GGP17083.1"/>
    </source>
</evidence>
<dbReference type="SUPFAM" id="SSF56281">
    <property type="entry name" value="Metallo-hydrolase/oxidoreductase"/>
    <property type="match status" value="1"/>
</dbReference>
<dbReference type="InterPro" id="IPR044097">
    <property type="entry name" value="Bds1/SdsA1_MBL-fold"/>
</dbReference>
<dbReference type="InterPro" id="IPR036866">
    <property type="entry name" value="RibonucZ/Hydroxyglut_hydro"/>
</dbReference>
<dbReference type="SMART" id="SM00849">
    <property type="entry name" value="Lactamase_B"/>
    <property type="match status" value="1"/>
</dbReference>
<dbReference type="Proteomes" id="UP000660745">
    <property type="component" value="Unassembled WGS sequence"/>
</dbReference>
<dbReference type="RefSeq" id="WP_189144309.1">
    <property type="nucleotide sequence ID" value="NZ_BMNK01000023.1"/>
</dbReference>
<dbReference type="InterPro" id="IPR029229">
    <property type="entry name" value="Alkyl_sulf_C"/>
</dbReference>
<proteinExistence type="inferred from homology"/>
<dbReference type="GO" id="GO:0018909">
    <property type="term" value="P:dodecyl sulfate metabolic process"/>
    <property type="evidence" value="ECO:0007669"/>
    <property type="project" value="InterPro"/>
</dbReference>
<dbReference type="Gene3D" id="3.60.15.30">
    <property type="entry name" value="Metallo-beta-lactamase domain"/>
    <property type="match status" value="1"/>
</dbReference>
<evidence type="ECO:0000256" key="3">
    <source>
        <dbReference type="ARBA" id="ARBA00022833"/>
    </source>
</evidence>
<dbReference type="InterPro" id="IPR029228">
    <property type="entry name" value="Alkyl_sulf_dimr"/>
</dbReference>
<dbReference type="Pfam" id="PF00753">
    <property type="entry name" value="Lactamase_B"/>
    <property type="match status" value="1"/>
</dbReference>
<evidence type="ECO:0000256" key="1">
    <source>
        <dbReference type="ARBA" id="ARBA00022723"/>
    </source>
</evidence>
<protein>
    <submittedName>
        <fullName evidence="6">Beta-lactamase-like protein</fullName>
    </submittedName>
</protein>
<accession>A0A918AEZ7</accession>
<keyword evidence="3" id="KW-0862">Zinc</keyword>
<evidence type="ECO:0000259" key="5">
    <source>
        <dbReference type="SMART" id="SM00849"/>
    </source>
</evidence>